<dbReference type="GO" id="GO:0016705">
    <property type="term" value="F:oxidoreductase activity, acting on paired donors, with incorporation or reduction of molecular oxygen"/>
    <property type="evidence" value="ECO:0007669"/>
    <property type="project" value="InterPro"/>
</dbReference>
<feature type="transmembrane region" description="Helical" evidence="8">
    <location>
        <begin position="36"/>
        <end position="58"/>
    </location>
</feature>
<comment type="similarity">
    <text evidence="1 7">Belongs to the cytochrome P450 family.</text>
</comment>
<feature type="binding site" description="axial binding residue" evidence="6">
    <location>
        <position position="486"/>
    </location>
    <ligand>
        <name>heme</name>
        <dbReference type="ChEBI" id="CHEBI:30413"/>
    </ligand>
    <ligandPart>
        <name>Fe</name>
        <dbReference type="ChEBI" id="CHEBI:18248"/>
    </ligandPart>
</feature>
<proteinExistence type="evidence at transcript level"/>
<evidence type="ECO:0000256" key="3">
    <source>
        <dbReference type="ARBA" id="ARBA00022723"/>
    </source>
</evidence>
<dbReference type="AlphaFoldDB" id="A9NXJ1"/>
<dbReference type="GO" id="GO:0044550">
    <property type="term" value="P:secondary metabolite biosynthetic process"/>
    <property type="evidence" value="ECO:0007669"/>
    <property type="project" value="UniProtKB-ARBA"/>
</dbReference>
<dbReference type="InterPro" id="IPR036396">
    <property type="entry name" value="Cyt_P450_sf"/>
</dbReference>
<dbReference type="GO" id="GO:0005506">
    <property type="term" value="F:iron ion binding"/>
    <property type="evidence" value="ECO:0007669"/>
    <property type="project" value="InterPro"/>
</dbReference>
<organism evidence="9">
    <name type="scientific">Picea sitchensis</name>
    <name type="common">Sitka spruce</name>
    <name type="synonym">Pinus sitchensis</name>
    <dbReference type="NCBI Taxonomy" id="3332"/>
    <lineage>
        <taxon>Eukaryota</taxon>
        <taxon>Viridiplantae</taxon>
        <taxon>Streptophyta</taxon>
        <taxon>Embryophyta</taxon>
        <taxon>Tracheophyta</taxon>
        <taxon>Spermatophyta</taxon>
        <taxon>Pinopsida</taxon>
        <taxon>Pinidae</taxon>
        <taxon>Conifers I</taxon>
        <taxon>Pinales</taxon>
        <taxon>Pinaceae</taxon>
        <taxon>Picea</taxon>
    </lineage>
</organism>
<evidence type="ECO:0000256" key="6">
    <source>
        <dbReference type="PIRSR" id="PIRSR602401-1"/>
    </source>
</evidence>
<feature type="transmembrane region" description="Helical" evidence="8">
    <location>
        <begin position="6"/>
        <end position="24"/>
    </location>
</feature>
<evidence type="ECO:0000256" key="8">
    <source>
        <dbReference type="SAM" id="Phobius"/>
    </source>
</evidence>
<reference evidence="9" key="1">
    <citation type="journal article" date="2008" name="BMC Genomics">
        <title>A conifer genomics resource of 200,000 spruce (Picea spp.) ESTs and 6,464 high-quality, sequence-finished full-length cDNAs for Sitka spruce (Picea sitchensis).</title>
        <authorList>
            <person name="Ralph S.G."/>
            <person name="Chun H.J."/>
            <person name="Kolosova N."/>
            <person name="Cooper D."/>
            <person name="Oddy C."/>
            <person name="Ritland C.E."/>
            <person name="Kirkpatrick R."/>
            <person name="Moore R."/>
            <person name="Barber S."/>
            <person name="Holt R.A."/>
            <person name="Jones S.J."/>
            <person name="Marra M.A."/>
            <person name="Douglas C.J."/>
            <person name="Ritland K."/>
            <person name="Bohlmann J."/>
        </authorList>
    </citation>
    <scope>NUCLEOTIDE SEQUENCE</scope>
    <source>
        <tissue evidence="9">Green portion of the leader tissue</tissue>
    </source>
</reference>
<keyword evidence="8" id="KW-0472">Membrane</keyword>
<dbReference type="GO" id="GO:0020037">
    <property type="term" value="F:heme binding"/>
    <property type="evidence" value="ECO:0007669"/>
    <property type="project" value="InterPro"/>
</dbReference>
<dbReference type="EMBL" id="EF086064">
    <property type="protein sequence ID" value="ABK25352.1"/>
    <property type="molecule type" value="mRNA"/>
</dbReference>
<dbReference type="Pfam" id="PF00067">
    <property type="entry name" value="p450"/>
    <property type="match status" value="1"/>
</dbReference>
<dbReference type="SUPFAM" id="SSF48264">
    <property type="entry name" value="Cytochrome P450"/>
    <property type="match status" value="1"/>
</dbReference>
<evidence type="ECO:0000256" key="7">
    <source>
        <dbReference type="RuleBase" id="RU000461"/>
    </source>
</evidence>
<dbReference type="PROSITE" id="PS00086">
    <property type="entry name" value="CYTOCHROME_P450"/>
    <property type="match status" value="1"/>
</dbReference>
<evidence type="ECO:0008006" key="10">
    <source>
        <dbReference type="Google" id="ProtNLM"/>
    </source>
</evidence>
<sequence length="553" mass="62783">MESHVMSVSFSSLTITFMLIFMLFGTSITDRIMMALVHMNSMWAILSVSIVAIAIQYWQMQYRLMPPGPVRWPLVGSLLSVGFQYRHRTYARLANKYGPVMHFRLGSANVIVVCSPEVAMEVLKTKDAEWSSRPPTLSGKYIGVDFHSLDFAPNGPHWRHLRKICATHIFSPARLRAQAHIRREEVLRMVDHIFAASQRSLGLGLGLGLGEAIDLRSVSYSLMDNIISRVLFGNKYTQSDHPIAKVMHSFREDVQEAMVLAGAFAISEGELFPALSWLDLQGYHRRIKRVSQRLERVYRMIIEDHRRDLEQGEYEEEEEDFVHVLLSLQGEDRLSDKSLMGLMMDVLPFGKDVVAAVLEFAMAELIQNQSVLRKLQGEIDRVVGNGRLVDESDICKIPYLECVVKEALRLHPPAPLTDPHYNEEAVDLAGYKIPPKCIMFINIWALANDPKWWDEPSEFRPERFEAAIGGNNDFRYLPFSAGRRKCPAGNLAYATMEHAIAVLVHAFDWSLPEGELSINMEDEEFGASSAKKYPLLAIAKPRLHFVPFKLPPT</sequence>
<name>A9NXJ1_PICSI</name>
<evidence type="ECO:0000256" key="2">
    <source>
        <dbReference type="ARBA" id="ARBA00022617"/>
    </source>
</evidence>
<keyword evidence="2 6" id="KW-0349">Heme</keyword>
<evidence type="ECO:0000256" key="1">
    <source>
        <dbReference type="ARBA" id="ARBA00010617"/>
    </source>
</evidence>
<dbReference type="GO" id="GO:0004497">
    <property type="term" value="F:monooxygenase activity"/>
    <property type="evidence" value="ECO:0007669"/>
    <property type="project" value="UniProtKB-KW"/>
</dbReference>
<dbReference type="Gene3D" id="1.10.630.10">
    <property type="entry name" value="Cytochrome P450"/>
    <property type="match status" value="1"/>
</dbReference>
<keyword evidence="5 6" id="KW-0408">Iron</keyword>
<dbReference type="CDD" id="cd20618">
    <property type="entry name" value="CYP71_clan"/>
    <property type="match status" value="1"/>
</dbReference>
<keyword evidence="8" id="KW-0812">Transmembrane</keyword>
<accession>A9NXJ1</accession>
<dbReference type="PANTHER" id="PTHR47944">
    <property type="entry name" value="CYTOCHROME P450 98A9"/>
    <property type="match status" value="1"/>
</dbReference>
<evidence type="ECO:0000313" key="9">
    <source>
        <dbReference type="EMBL" id="ABK25352.1"/>
    </source>
</evidence>
<dbReference type="PRINTS" id="PR00463">
    <property type="entry name" value="EP450I"/>
</dbReference>
<protein>
    <recommendedName>
        <fullName evidence="10">Cytochrome P450</fullName>
    </recommendedName>
</protein>
<evidence type="ECO:0000256" key="5">
    <source>
        <dbReference type="ARBA" id="ARBA00023004"/>
    </source>
</evidence>
<dbReference type="InterPro" id="IPR001128">
    <property type="entry name" value="Cyt_P450"/>
</dbReference>
<keyword evidence="8" id="KW-1133">Transmembrane helix</keyword>
<comment type="cofactor">
    <cofactor evidence="6">
        <name>heme</name>
        <dbReference type="ChEBI" id="CHEBI:30413"/>
    </cofactor>
</comment>
<dbReference type="PRINTS" id="PR00385">
    <property type="entry name" value="P450"/>
</dbReference>
<dbReference type="InterPro" id="IPR017972">
    <property type="entry name" value="Cyt_P450_CS"/>
</dbReference>
<dbReference type="InterPro" id="IPR002401">
    <property type="entry name" value="Cyt_P450_E_grp-I"/>
</dbReference>
<evidence type="ECO:0000256" key="4">
    <source>
        <dbReference type="ARBA" id="ARBA00023002"/>
    </source>
</evidence>
<dbReference type="PANTHER" id="PTHR47944:SF4">
    <property type="entry name" value="OS09G0441700 PROTEIN"/>
    <property type="match status" value="1"/>
</dbReference>
<keyword evidence="3 6" id="KW-0479">Metal-binding</keyword>
<keyword evidence="4 7" id="KW-0560">Oxidoreductase</keyword>
<keyword evidence="7" id="KW-0503">Monooxygenase</keyword>